<reference evidence="1" key="1">
    <citation type="submission" date="2020-05" db="EMBL/GenBank/DDBJ databases">
        <authorList>
            <person name="Chiriac C."/>
            <person name="Salcher M."/>
            <person name="Ghai R."/>
            <person name="Kavagutti S V."/>
        </authorList>
    </citation>
    <scope>NUCLEOTIDE SEQUENCE</scope>
</reference>
<organism evidence="1">
    <name type="scientific">freshwater metagenome</name>
    <dbReference type="NCBI Taxonomy" id="449393"/>
    <lineage>
        <taxon>unclassified sequences</taxon>
        <taxon>metagenomes</taxon>
        <taxon>ecological metagenomes</taxon>
    </lineage>
</organism>
<name>A0A6J6PJT2_9ZZZZ</name>
<dbReference type="EMBL" id="CAEZYY010000009">
    <property type="protein sequence ID" value="CAB4750040.1"/>
    <property type="molecule type" value="Genomic_DNA"/>
</dbReference>
<dbReference type="EMBL" id="CAFBQP010000019">
    <property type="protein sequence ID" value="CAB5057135.1"/>
    <property type="molecule type" value="Genomic_DNA"/>
</dbReference>
<dbReference type="EMBL" id="CAFBLR010000301">
    <property type="protein sequence ID" value="CAB4886706.1"/>
    <property type="molecule type" value="Genomic_DNA"/>
</dbReference>
<accession>A0A6J6PJT2</accession>
<evidence type="ECO:0000313" key="1">
    <source>
        <dbReference type="EMBL" id="CAB4696708.1"/>
    </source>
</evidence>
<evidence type="ECO:0000313" key="4">
    <source>
        <dbReference type="EMBL" id="CAB5057135.1"/>
    </source>
</evidence>
<dbReference type="AlphaFoldDB" id="A0A6J6PJT2"/>
<dbReference type="CDD" id="cd07812">
    <property type="entry name" value="SRPBCC"/>
    <property type="match status" value="1"/>
</dbReference>
<dbReference type="Gene3D" id="3.30.530.20">
    <property type="match status" value="1"/>
</dbReference>
<gene>
    <name evidence="1" type="ORF">UFOPK2602_00336</name>
    <name evidence="2" type="ORF">UFOPK2806_00961</name>
    <name evidence="3" type="ORF">UFOPK3417_02085</name>
    <name evidence="4" type="ORF">UFOPK4306_00665</name>
</gene>
<evidence type="ECO:0000313" key="3">
    <source>
        <dbReference type="EMBL" id="CAB4886706.1"/>
    </source>
</evidence>
<dbReference type="Pfam" id="PF10604">
    <property type="entry name" value="Polyketide_cyc2"/>
    <property type="match status" value="1"/>
</dbReference>
<dbReference type="InterPro" id="IPR023393">
    <property type="entry name" value="START-like_dom_sf"/>
</dbReference>
<dbReference type="EMBL" id="CAEZXX010000013">
    <property type="protein sequence ID" value="CAB4696708.1"/>
    <property type="molecule type" value="Genomic_DNA"/>
</dbReference>
<dbReference type="InterPro" id="IPR019587">
    <property type="entry name" value="Polyketide_cyclase/dehydratase"/>
</dbReference>
<dbReference type="SUPFAM" id="SSF55961">
    <property type="entry name" value="Bet v1-like"/>
    <property type="match status" value="1"/>
</dbReference>
<sequence length="153" mass="16542">MTNPVSVTREIAASPERVWAMVTDLPRMGEWSPENQGGVWTGGAAGPAVGARFKGKNRNGRRSWSSSVKVTVCDSPRTFSFALMGLGKNWCDWVYDIEPTATGCVVTHSWIDHRGKFAGVIGGVISGVPDRATHNRGNMEVTLENLARAAPQE</sequence>
<protein>
    <submittedName>
        <fullName evidence="1">Unannotated protein</fullName>
    </submittedName>
</protein>
<proteinExistence type="predicted"/>
<evidence type="ECO:0000313" key="2">
    <source>
        <dbReference type="EMBL" id="CAB4750040.1"/>
    </source>
</evidence>